<evidence type="ECO:0000259" key="3">
    <source>
        <dbReference type="PROSITE" id="PS50089"/>
    </source>
</evidence>
<feature type="region of interest" description="Disordered" evidence="2">
    <location>
        <begin position="1"/>
        <end position="20"/>
    </location>
</feature>
<dbReference type="Pfam" id="PF04434">
    <property type="entry name" value="SWIM"/>
    <property type="match status" value="1"/>
</dbReference>
<dbReference type="InterPro" id="IPR001841">
    <property type="entry name" value="Znf_RING"/>
</dbReference>
<dbReference type="PANTHER" id="PTHR21540:SF0">
    <property type="entry name" value="PHD FAMILY PROTEIN"/>
    <property type="match status" value="1"/>
</dbReference>
<dbReference type="Proteomes" id="UP000195402">
    <property type="component" value="Unassembled WGS sequence"/>
</dbReference>
<feature type="domain" description="RING-type" evidence="3">
    <location>
        <begin position="151"/>
        <end position="196"/>
    </location>
</feature>
<evidence type="ECO:0000256" key="1">
    <source>
        <dbReference type="PROSITE-ProRule" id="PRU00175"/>
    </source>
</evidence>
<dbReference type="InterPro" id="IPR007527">
    <property type="entry name" value="Znf_SWIM"/>
</dbReference>
<keyword evidence="1" id="KW-0863">Zinc-finger</keyword>
<dbReference type="InterPro" id="IPR013083">
    <property type="entry name" value="Znf_RING/FYVE/PHD"/>
</dbReference>
<keyword evidence="1" id="KW-0479">Metal-binding</keyword>
<dbReference type="Pfam" id="PF13639">
    <property type="entry name" value="zf-RING_2"/>
    <property type="match status" value="1"/>
</dbReference>
<dbReference type="OMA" id="ICVVCRA"/>
<proteinExistence type="predicted"/>
<gene>
    <name evidence="5" type="ORF">BVC80_209g295</name>
</gene>
<evidence type="ECO:0000256" key="2">
    <source>
        <dbReference type="SAM" id="MobiDB-lite"/>
    </source>
</evidence>
<dbReference type="PROSITE" id="PS50089">
    <property type="entry name" value="ZF_RING_2"/>
    <property type="match status" value="1"/>
</dbReference>
<dbReference type="SUPFAM" id="SSF57850">
    <property type="entry name" value="RING/U-box"/>
    <property type="match status" value="1"/>
</dbReference>
<dbReference type="AlphaFoldDB" id="A0A200QDI2"/>
<keyword evidence="1" id="KW-0862">Zinc</keyword>
<organism evidence="5 6">
    <name type="scientific">Macleaya cordata</name>
    <name type="common">Five-seeded plume-poppy</name>
    <name type="synonym">Bocconia cordata</name>
    <dbReference type="NCBI Taxonomy" id="56857"/>
    <lineage>
        <taxon>Eukaryota</taxon>
        <taxon>Viridiplantae</taxon>
        <taxon>Streptophyta</taxon>
        <taxon>Embryophyta</taxon>
        <taxon>Tracheophyta</taxon>
        <taxon>Spermatophyta</taxon>
        <taxon>Magnoliopsida</taxon>
        <taxon>Ranunculales</taxon>
        <taxon>Papaveraceae</taxon>
        <taxon>Papaveroideae</taxon>
        <taxon>Macleaya</taxon>
    </lineage>
</organism>
<sequence length="229" mass="25924">MESVASNSPPPNHRLHHRFTPTQPVADRIVRALRHRLRLLYRSNANFFILGATGNVYTVTLTTTPSCNCPDRTIPCKHILFVFLRVLGISIDDPCLRRRTLRSCQLTRLLNTPMSPQTLAGERARERFHHLFSQSAVGPPPRIELGDGATCPICLDEMDNENKIVECGTCRNALHKQCLITWKRSRGRSANCVICRARWRERAEQDRYLNLAAYVSEDEMVNGGALCGD</sequence>
<dbReference type="PROSITE" id="PS50966">
    <property type="entry name" value="ZF_SWIM"/>
    <property type="match status" value="1"/>
</dbReference>
<comment type="caution">
    <text evidence="5">The sequence shown here is derived from an EMBL/GenBank/DDBJ whole genome shotgun (WGS) entry which is preliminary data.</text>
</comment>
<evidence type="ECO:0000313" key="6">
    <source>
        <dbReference type="Proteomes" id="UP000195402"/>
    </source>
</evidence>
<feature type="domain" description="SWIM-type" evidence="4">
    <location>
        <begin position="57"/>
        <end position="87"/>
    </location>
</feature>
<keyword evidence="6" id="KW-1185">Reference proteome</keyword>
<dbReference type="GO" id="GO:0008270">
    <property type="term" value="F:zinc ion binding"/>
    <property type="evidence" value="ECO:0007669"/>
    <property type="project" value="UniProtKB-KW"/>
</dbReference>
<evidence type="ECO:0000313" key="5">
    <source>
        <dbReference type="EMBL" id="OVA08551.1"/>
    </source>
</evidence>
<name>A0A200QDI2_MACCD</name>
<dbReference type="STRING" id="56857.A0A200QDI2"/>
<dbReference type="EMBL" id="MVGT01002328">
    <property type="protein sequence ID" value="OVA08551.1"/>
    <property type="molecule type" value="Genomic_DNA"/>
</dbReference>
<dbReference type="GO" id="GO:0061630">
    <property type="term" value="F:ubiquitin protein ligase activity"/>
    <property type="evidence" value="ECO:0007669"/>
    <property type="project" value="InterPro"/>
</dbReference>
<dbReference type="PANTHER" id="PTHR21540">
    <property type="entry name" value="RING FINGER AND SWIM DOMAIN-CONTAINING PROTEIN 2"/>
    <property type="match status" value="1"/>
</dbReference>
<dbReference type="OrthoDB" id="2122982at2759"/>
<reference evidence="5 6" key="1">
    <citation type="journal article" date="2017" name="Mol. Plant">
        <title>The Genome of Medicinal Plant Macleaya cordata Provides New Insights into Benzylisoquinoline Alkaloids Metabolism.</title>
        <authorList>
            <person name="Liu X."/>
            <person name="Liu Y."/>
            <person name="Huang P."/>
            <person name="Ma Y."/>
            <person name="Qing Z."/>
            <person name="Tang Q."/>
            <person name="Cao H."/>
            <person name="Cheng P."/>
            <person name="Zheng Y."/>
            <person name="Yuan Z."/>
            <person name="Zhou Y."/>
            <person name="Liu J."/>
            <person name="Tang Z."/>
            <person name="Zhuo Y."/>
            <person name="Zhang Y."/>
            <person name="Yu L."/>
            <person name="Huang J."/>
            <person name="Yang P."/>
            <person name="Peng Q."/>
            <person name="Zhang J."/>
            <person name="Jiang W."/>
            <person name="Zhang Z."/>
            <person name="Lin K."/>
            <person name="Ro D.K."/>
            <person name="Chen X."/>
            <person name="Xiong X."/>
            <person name="Shang Y."/>
            <person name="Huang S."/>
            <person name="Zeng J."/>
        </authorList>
    </citation>
    <scope>NUCLEOTIDE SEQUENCE [LARGE SCALE GENOMIC DNA]</scope>
    <source>
        <strain evidence="6">cv. BLH2017</strain>
        <tissue evidence="5">Root</tissue>
    </source>
</reference>
<evidence type="ECO:0000259" key="4">
    <source>
        <dbReference type="PROSITE" id="PS50966"/>
    </source>
</evidence>
<protein>
    <submittedName>
        <fullName evidence="5">Zinc finger protein</fullName>
    </submittedName>
</protein>
<dbReference type="InterPro" id="IPR039903">
    <property type="entry name" value="Zswim2"/>
</dbReference>
<dbReference type="FunCoup" id="A0A200QDI2">
    <property type="interactions" value="1"/>
</dbReference>
<dbReference type="InParanoid" id="A0A200QDI2"/>
<accession>A0A200QDI2</accession>
<dbReference type="Gene3D" id="3.30.40.10">
    <property type="entry name" value="Zinc/RING finger domain, C3HC4 (zinc finger)"/>
    <property type="match status" value="1"/>
</dbReference>